<gene>
    <name evidence="2" type="ORF">EKPJFOCH_3455</name>
</gene>
<organism evidence="2 3">
    <name type="scientific">Methylobacterium thuringiense</name>
    <dbReference type="NCBI Taxonomy" id="1003091"/>
    <lineage>
        <taxon>Bacteria</taxon>
        <taxon>Pseudomonadati</taxon>
        <taxon>Pseudomonadota</taxon>
        <taxon>Alphaproteobacteria</taxon>
        <taxon>Hyphomicrobiales</taxon>
        <taxon>Methylobacteriaceae</taxon>
        <taxon>Methylobacterium</taxon>
    </lineage>
</organism>
<sequence>MASPKRPSLSNMVEPKGKAVEPPLPATPIEAPPVRATAPTDLKTMQVRVNRAGWLEMTRLAQDRDMPLETLMVEAFNDVLTKHQKPPVVERRQPNRD</sequence>
<reference evidence="2" key="1">
    <citation type="journal article" date="2021" name="Front. Microbiol.">
        <title>Comprehensive Comparative Genomics and Phenotyping of Methylobacterium Species.</title>
        <authorList>
            <person name="Alessa O."/>
            <person name="Ogura Y."/>
            <person name="Fujitani Y."/>
            <person name="Takami H."/>
            <person name="Hayashi T."/>
            <person name="Sahin N."/>
            <person name="Tani A."/>
        </authorList>
    </citation>
    <scope>NUCLEOTIDE SEQUENCE</scope>
    <source>
        <strain evidence="2">DSM 23674</strain>
    </source>
</reference>
<dbReference type="Proteomes" id="UP001055101">
    <property type="component" value="Unassembled WGS sequence"/>
</dbReference>
<evidence type="ECO:0000313" key="2">
    <source>
        <dbReference type="EMBL" id="GJE56945.1"/>
    </source>
</evidence>
<accession>A0ABQ4TTJ8</accession>
<name>A0ABQ4TTJ8_9HYPH</name>
<evidence type="ECO:0000256" key="1">
    <source>
        <dbReference type="SAM" id="MobiDB-lite"/>
    </source>
</evidence>
<dbReference type="EMBL" id="BPRA01000015">
    <property type="protein sequence ID" value="GJE56945.1"/>
    <property type="molecule type" value="Genomic_DNA"/>
</dbReference>
<protein>
    <submittedName>
        <fullName evidence="2">Uncharacterized protein</fullName>
    </submittedName>
</protein>
<evidence type="ECO:0000313" key="3">
    <source>
        <dbReference type="Proteomes" id="UP001055101"/>
    </source>
</evidence>
<keyword evidence="3" id="KW-1185">Reference proteome</keyword>
<feature type="region of interest" description="Disordered" evidence="1">
    <location>
        <begin position="1"/>
        <end position="39"/>
    </location>
</feature>
<proteinExistence type="predicted"/>
<reference evidence="2" key="2">
    <citation type="submission" date="2021-08" db="EMBL/GenBank/DDBJ databases">
        <authorList>
            <person name="Tani A."/>
            <person name="Ola A."/>
            <person name="Ogura Y."/>
            <person name="Katsura K."/>
            <person name="Hayashi T."/>
        </authorList>
    </citation>
    <scope>NUCLEOTIDE SEQUENCE</scope>
    <source>
        <strain evidence="2">DSM 23674</strain>
    </source>
</reference>
<comment type="caution">
    <text evidence="2">The sequence shown here is derived from an EMBL/GenBank/DDBJ whole genome shotgun (WGS) entry which is preliminary data.</text>
</comment>